<dbReference type="PANTHER" id="PTHR43790">
    <property type="entry name" value="CARBOHYDRATE TRANSPORT ATP-BINDING PROTEIN MG119-RELATED"/>
    <property type="match status" value="1"/>
</dbReference>
<dbReference type="SMART" id="SM00382">
    <property type="entry name" value="AAA"/>
    <property type="match status" value="2"/>
</dbReference>
<dbReference type="CDD" id="cd03215">
    <property type="entry name" value="ABC_Carb_Monos_II"/>
    <property type="match status" value="1"/>
</dbReference>
<accession>A0A2I1R157</accession>
<dbReference type="RefSeq" id="WP_101823039.1">
    <property type="nucleotide sequence ID" value="NZ_PKJC01000041.1"/>
</dbReference>
<dbReference type="InterPro" id="IPR050107">
    <property type="entry name" value="ABC_carbohydrate_import_ATPase"/>
</dbReference>
<dbReference type="SUPFAM" id="SSF52540">
    <property type="entry name" value="P-loop containing nucleoside triphosphate hydrolases"/>
    <property type="match status" value="2"/>
</dbReference>
<organism evidence="6 7">
    <name type="scientific">Gordonia terrae</name>
    <dbReference type="NCBI Taxonomy" id="2055"/>
    <lineage>
        <taxon>Bacteria</taxon>
        <taxon>Bacillati</taxon>
        <taxon>Actinomycetota</taxon>
        <taxon>Actinomycetes</taxon>
        <taxon>Mycobacteriales</taxon>
        <taxon>Gordoniaceae</taxon>
        <taxon>Gordonia</taxon>
    </lineage>
</organism>
<proteinExistence type="predicted"/>
<evidence type="ECO:0000313" key="6">
    <source>
        <dbReference type="EMBL" id="PKZ62849.1"/>
    </source>
</evidence>
<evidence type="ECO:0000256" key="2">
    <source>
        <dbReference type="ARBA" id="ARBA00022737"/>
    </source>
</evidence>
<keyword evidence="2" id="KW-0677">Repeat</keyword>
<feature type="domain" description="ABC transporter" evidence="5">
    <location>
        <begin position="252"/>
        <end position="504"/>
    </location>
</feature>
<dbReference type="InterPro" id="IPR017871">
    <property type="entry name" value="ABC_transporter-like_CS"/>
</dbReference>
<protein>
    <submittedName>
        <fullName evidence="6">Sugar ABC transporter ATP-binding protein</fullName>
    </submittedName>
</protein>
<dbReference type="InterPro" id="IPR003439">
    <property type="entry name" value="ABC_transporter-like_ATP-bd"/>
</dbReference>
<dbReference type="CDD" id="cd03216">
    <property type="entry name" value="ABC_Carb_Monos_I"/>
    <property type="match status" value="1"/>
</dbReference>
<dbReference type="GO" id="GO:0005524">
    <property type="term" value="F:ATP binding"/>
    <property type="evidence" value="ECO:0007669"/>
    <property type="project" value="UniProtKB-KW"/>
</dbReference>
<sequence>MSESDAPALCVSQLRKSYGPREVLKGVSFDVQVGEIRGLLGANGAGKSTLIGCLSGATKPDSGTIEVAGATHHGFTPRQAFAEGIAVIYQHFSVIPSLTVADNVFLGDESSRMGRVDRKEQEEVTAGLMKSLAAEVDPRARVADLAVGERQLVEIAKVMRRNPRVLILDEPTAALSDQESRALADRLRSLRDRESVGIVYVSHLLHEVFDLVDSVTVLRDGTVALDAPDLGAVKPQEVVNAIAPSFDTEATRRSSGTTHTGEPGLEVTGLEVSFVGPLDIRVKRGERVALFGLLGSGRTETLEAIYGVRERNAGTVAFGGVRQTRQSPSASLAAGVAFVPGNRKERGIFAPLAASANVMLPHMRSVSRFGIRDLRRERSAFDDVAQSVNLSPPDANAAAGSFSGGNQQKLVISRWIVGCAGTRVLLLDEPTQGIDIGARGDVYDVIDRVTNDDGVSVLFATSDPDEAMQLADRVLVLARGVVVLDTRPTDTSVEDLLHAAHGLAAATTIEKQDIS</sequence>
<keyword evidence="3" id="KW-0547">Nucleotide-binding</keyword>
<keyword evidence="1" id="KW-0813">Transport</keyword>
<dbReference type="EMBL" id="PKJC01000041">
    <property type="protein sequence ID" value="PKZ62849.1"/>
    <property type="molecule type" value="Genomic_DNA"/>
</dbReference>
<dbReference type="PROSITE" id="PS00211">
    <property type="entry name" value="ABC_TRANSPORTER_1"/>
    <property type="match status" value="2"/>
</dbReference>
<evidence type="ECO:0000259" key="5">
    <source>
        <dbReference type="PROSITE" id="PS50893"/>
    </source>
</evidence>
<gene>
    <name evidence="6" type="ORF">CYJ73_24805</name>
</gene>
<keyword evidence="4 6" id="KW-0067">ATP-binding</keyword>
<evidence type="ECO:0000256" key="4">
    <source>
        <dbReference type="ARBA" id="ARBA00022840"/>
    </source>
</evidence>
<reference evidence="6 7" key="1">
    <citation type="submission" date="2017-12" db="EMBL/GenBank/DDBJ databases">
        <title>Phylogenetic diversity of female urinary microbiome.</title>
        <authorList>
            <person name="Thomas-White K."/>
            <person name="Wolfe A.J."/>
        </authorList>
    </citation>
    <scope>NUCLEOTIDE SEQUENCE [LARGE SCALE GENOMIC DNA]</scope>
    <source>
        <strain evidence="6 7">UMB0777</strain>
    </source>
</reference>
<evidence type="ECO:0000313" key="7">
    <source>
        <dbReference type="Proteomes" id="UP000234662"/>
    </source>
</evidence>
<name>A0A2I1R157_9ACTN</name>
<dbReference type="GO" id="GO:0016887">
    <property type="term" value="F:ATP hydrolysis activity"/>
    <property type="evidence" value="ECO:0007669"/>
    <property type="project" value="InterPro"/>
</dbReference>
<dbReference type="AlphaFoldDB" id="A0A2I1R157"/>
<evidence type="ECO:0000256" key="1">
    <source>
        <dbReference type="ARBA" id="ARBA00022448"/>
    </source>
</evidence>
<dbReference type="Gene3D" id="3.40.50.300">
    <property type="entry name" value="P-loop containing nucleotide triphosphate hydrolases"/>
    <property type="match status" value="2"/>
</dbReference>
<dbReference type="InterPro" id="IPR003593">
    <property type="entry name" value="AAA+_ATPase"/>
</dbReference>
<dbReference type="PANTHER" id="PTHR43790:SF9">
    <property type="entry name" value="GALACTOFURANOSE TRANSPORTER ATP-BINDING PROTEIN YTFR"/>
    <property type="match status" value="1"/>
</dbReference>
<dbReference type="InterPro" id="IPR027417">
    <property type="entry name" value="P-loop_NTPase"/>
</dbReference>
<dbReference type="PROSITE" id="PS50893">
    <property type="entry name" value="ABC_TRANSPORTER_2"/>
    <property type="match status" value="2"/>
</dbReference>
<evidence type="ECO:0000256" key="3">
    <source>
        <dbReference type="ARBA" id="ARBA00022741"/>
    </source>
</evidence>
<comment type="caution">
    <text evidence="6">The sequence shown here is derived from an EMBL/GenBank/DDBJ whole genome shotgun (WGS) entry which is preliminary data.</text>
</comment>
<feature type="domain" description="ABC transporter" evidence="5">
    <location>
        <begin position="9"/>
        <end position="245"/>
    </location>
</feature>
<dbReference type="Proteomes" id="UP000234662">
    <property type="component" value="Unassembled WGS sequence"/>
</dbReference>
<dbReference type="Pfam" id="PF00005">
    <property type="entry name" value="ABC_tran"/>
    <property type="match status" value="2"/>
</dbReference>